<dbReference type="InterPro" id="IPR003959">
    <property type="entry name" value="ATPase_AAA_core"/>
</dbReference>
<comment type="subcellular location">
    <subcellularLocation>
        <location evidence="1 9 10">Cytoplasm</location>
    </subcellularLocation>
</comment>
<evidence type="ECO:0000256" key="9">
    <source>
        <dbReference type="HAMAP-Rule" id="MF_01973"/>
    </source>
</evidence>
<dbReference type="Gene3D" id="1.20.5.5270">
    <property type="match status" value="1"/>
</dbReference>
<sequence>MTFPQNLASDLFLAENDLDSIEMIPLGGPEGDDADYEIPENLPILPVRNTVLFPGMVVPVTVGRQKSVRLVKKAYKGNRIIGVVAQANQQKDEPTPDDLYRLGTVAYIIKMITLPDGNITIIIQGKKRFEIGKITQEDPFMTANVRPIDDVFLNSGKKEGKALIQTLKEAAYKILRLNPEIPQEARIALDNIESPMFLVHFLSSNINADVADKQRLLEKTEGAQQAQLLLEYMLKEVQLLELKREIQSKASLDLDQQQRDYYLRQQMKVLQDELGMDTPDRELDELRAKAAKKNWSKPIRDHFDKELAKLQRSNPMAPDYPITMNYIELMVDLPWNEYTKDNFDLKRAQKILDGDHFGLEKVKERIIEYLAVLKLKTERIAEATAAQEAAHEAAGTVALNGRSRDAKNKAHSSEAMKAPILCLYGPPGVGKTSLGRSIAKALGRKYSRMALGGVHDEAEIRGHRKTYIGAMPGKIIQNIRKTGASNPVFILDEIDKVSSDFRGDPSSALLEVLDPEQNSTFVDNYLDVEFDLSKVLFIATANSLDTIHPALRDRMEIIDITGYTVEEKVQIAKKYLVPKQRKEHGLKTKDLQIDDKAVVKIVEGYTRESGVRNLEQKIGAMVRKIAKSIAMDEPYEHHIRPTDVTRLLGTEIFDKDIYSDDDIAGIVTGLAWTQVGGEILLIESSLSRGKGALTLSGQLGDVMKESAMTALSYLKAHADDLGIDYRIFNHYDLHVHVPAGAVPKDGPSAGITMVTSMASIFTQRKIRPFLAMTGEVTLRGKVLPVGGIKEKILAANRAGVKEIILCTKNRKDIEEINSAYIKDLTFHYADTVGQVLDIALLPQTVSRPLKFILPEEKQEAEKVY</sequence>
<feature type="active site" evidence="9 11">
    <location>
        <position position="791"/>
    </location>
</feature>
<dbReference type="Gene3D" id="3.40.50.300">
    <property type="entry name" value="P-loop containing nucleotide triphosphate hydrolases"/>
    <property type="match status" value="1"/>
</dbReference>
<dbReference type="Pfam" id="PF00004">
    <property type="entry name" value="AAA"/>
    <property type="match status" value="1"/>
</dbReference>
<dbReference type="Gene3D" id="2.30.130.40">
    <property type="entry name" value="LON domain-like"/>
    <property type="match status" value="1"/>
</dbReference>
<dbReference type="InterPro" id="IPR004815">
    <property type="entry name" value="Lon_bac/euk-typ"/>
</dbReference>
<keyword evidence="6 9" id="KW-0720">Serine protease</keyword>
<name>A0A939K7H0_9BACT</name>
<dbReference type="SUPFAM" id="SSF88697">
    <property type="entry name" value="PUA domain-like"/>
    <property type="match status" value="1"/>
</dbReference>
<dbReference type="PROSITE" id="PS51787">
    <property type="entry name" value="LON_N"/>
    <property type="match status" value="1"/>
</dbReference>
<evidence type="ECO:0000256" key="3">
    <source>
        <dbReference type="ARBA" id="ARBA00022670"/>
    </source>
</evidence>
<evidence type="ECO:0000256" key="1">
    <source>
        <dbReference type="ARBA" id="ARBA00004496"/>
    </source>
</evidence>
<dbReference type="GO" id="GO:0005737">
    <property type="term" value="C:cytoplasm"/>
    <property type="evidence" value="ECO:0007669"/>
    <property type="project" value="UniProtKB-SubCell"/>
</dbReference>
<dbReference type="GO" id="GO:0006515">
    <property type="term" value="P:protein quality control for misfolded or incompletely synthesized proteins"/>
    <property type="evidence" value="ECO:0007669"/>
    <property type="project" value="UniProtKB-UniRule"/>
</dbReference>
<evidence type="ECO:0000259" key="16">
    <source>
        <dbReference type="PROSITE" id="PS51787"/>
    </source>
</evidence>
<dbReference type="NCBIfam" id="TIGR00763">
    <property type="entry name" value="lon"/>
    <property type="match status" value="1"/>
</dbReference>
<dbReference type="CDD" id="cd19500">
    <property type="entry name" value="RecA-like_Lon"/>
    <property type="match status" value="1"/>
</dbReference>
<dbReference type="InterPro" id="IPR054594">
    <property type="entry name" value="Lon_lid"/>
</dbReference>
<dbReference type="PIRSF" id="PIRSF001174">
    <property type="entry name" value="Lon_proteas"/>
    <property type="match status" value="1"/>
</dbReference>
<feature type="domain" description="Lon N-terminal" evidence="16">
    <location>
        <begin position="42"/>
        <end position="237"/>
    </location>
</feature>
<dbReference type="Gene3D" id="1.10.8.60">
    <property type="match status" value="1"/>
</dbReference>
<evidence type="ECO:0000256" key="4">
    <source>
        <dbReference type="ARBA" id="ARBA00022741"/>
    </source>
</evidence>
<dbReference type="Gene3D" id="3.30.230.10">
    <property type="match status" value="1"/>
</dbReference>
<dbReference type="AlphaFoldDB" id="A0A939K7H0"/>
<dbReference type="Pfam" id="PF02190">
    <property type="entry name" value="LON_substr_bdg"/>
    <property type="match status" value="1"/>
</dbReference>
<protein>
    <recommendedName>
        <fullName evidence="9 10">Lon protease</fullName>
        <ecNumber evidence="9 10">3.4.21.53</ecNumber>
    </recommendedName>
    <alternativeName>
        <fullName evidence="9">ATP-dependent protease La</fullName>
    </alternativeName>
</protein>
<evidence type="ECO:0000256" key="8">
    <source>
        <dbReference type="ARBA" id="ARBA00023016"/>
    </source>
</evidence>
<dbReference type="InterPro" id="IPR008268">
    <property type="entry name" value="Peptidase_S16_AS"/>
</dbReference>
<organism evidence="17 18">
    <name type="scientific">Fibrella rubiginis</name>
    <dbReference type="NCBI Taxonomy" id="2817060"/>
    <lineage>
        <taxon>Bacteria</taxon>
        <taxon>Pseudomonadati</taxon>
        <taxon>Bacteroidota</taxon>
        <taxon>Cytophagia</taxon>
        <taxon>Cytophagales</taxon>
        <taxon>Spirosomataceae</taxon>
        <taxon>Fibrella</taxon>
    </lineage>
</organism>
<evidence type="ECO:0000256" key="13">
    <source>
        <dbReference type="PROSITE-ProRule" id="PRU01122"/>
    </source>
</evidence>
<dbReference type="InterPro" id="IPR046336">
    <property type="entry name" value="Lon_prtase_N_sf"/>
</dbReference>
<comment type="induction">
    <text evidence="9">By heat shock.</text>
</comment>
<dbReference type="InterPro" id="IPR015947">
    <property type="entry name" value="PUA-like_sf"/>
</dbReference>
<dbReference type="InterPro" id="IPR003593">
    <property type="entry name" value="AAA+_ATPase"/>
</dbReference>
<keyword evidence="4 9" id="KW-0547">Nucleotide-binding</keyword>
<dbReference type="Pfam" id="PF22667">
    <property type="entry name" value="Lon_lid"/>
    <property type="match status" value="1"/>
</dbReference>
<dbReference type="PANTHER" id="PTHR10046">
    <property type="entry name" value="ATP DEPENDENT LON PROTEASE FAMILY MEMBER"/>
    <property type="match status" value="1"/>
</dbReference>
<accession>A0A939K7H0</accession>
<proteinExistence type="evidence at transcript level"/>
<comment type="caution">
    <text evidence="17">The sequence shown here is derived from an EMBL/GenBank/DDBJ whole genome shotgun (WGS) entry which is preliminary data.</text>
</comment>
<evidence type="ECO:0000256" key="2">
    <source>
        <dbReference type="ARBA" id="ARBA00022490"/>
    </source>
</evidence>
<dbReference type="EMBL" id="JAFMYV010000014">
    <property type="protein sequence ID" value="MBO0939416.1"/>
    <property type="molecule type" value="Genomic_DNA"/>
</dbReference>
<dbReference type="InterPro" id="IPR027543">
    <property type="entry name" value="Lon_bac"/>
</dbReference>
<evidence type="ECO:0000256" key="10">
    <source>
        <dbReference type="PIRNR" id="PIRNR001174"/>
    </source>
</evidence>
<dbReference type="PRINTS" id="PR00830">
    <property type="entry name" value="ENDOLAPTASE"/>
</dbReference>
<dbReference type="HAMAP" id="MF_01973">
    <property type="entry name" value="lon_bact"/>
    <property type="match status" value="1"/>
</dbReference>
<dbReference type="Proteomes" id="UP000664034">
    <property type="component" value="Unassembled WGS sequence"/>
</dbReference>
<dbReference type="GO" id="GO:0043565">
    <property type="term" value="F:sequence-specific DNA binding"/>
    <property type="evidence" value="ECO:0007669"/>
    <property type="project" value="UniProtKB-UniRule"/>
</dbReference>
<dbReference type="SUPFAM" id="SSF52540">
    <property type="entry name" value="P-loop containing nucleoside triphosphate hydrolases"/>
    <property type="match status" value="1"/>
</dbReference>
<evidence type="ECO:0000256" key="14">
    <source>
        <dbReference type="RuleBase" id="RU000591"/>
    </source>
</evidence>
<dbReference type="GO" id="GO:0034605">
    <property type="term" value="P:cellular response to heat"/>
    <property type="evidence" value="ECO:0007669"/>
    <property type="project" value="UniProtKB-UniRule"/>
</dbReference>
<dbReference type="SMART" id="SM00382">
    <property type="entry name" value="AAA"/>
    <property type="match status" value="1"/>
</dbReference>
<feature type="active site" evidence="9 11">
    <location>
        <position position="748"/>
    </location>
</feature>
<feature type="domain" description="Lon proteolytic" evidence="15">
    <location>
        <begin position="661"/>
        <end position="842"/>
    </location>
</feature>
<dbReference type="SUPFAM" id="SSF54211">
    <property type="entry name" value="Ribosomal protein S5 domain 2-like"/>
    <property type="match status" value="1"/>
</dbReference>
<keyword evidence="2 9" id="KW-0963">Cytoplasm</keyword>
<evidence type="ECO:0000313" key="18">
    <source>
        <dbReference type="Proteomes" id="UP000664034"/>
    </source>
</evidence>
<comment type="subunit">
    <text evidence="9 10">Homohexamer. Organized in a ring with a central cavity.</text>
</comment>
<dbReference type="EC" id="3.4.21.53" evidence="9 10"/>
<dbReference type="GO" id="GO:0005524">
    <property type="term" value="F:ATP binding"/>
    <property type="evidence" value="ECO:0007669"/>
    <property type="project" value="UniProtKB-UniRule"/>
</dbReference>
<evidence type="ECO:0000256" key="6">
    <source>
        <dbReference type="ARBA" id="ARBA00022825"/>
    </source>
</evidence>
<dbReference type="GO" id="GO:0004176">
    <property type="term" value="F:ATP-dependent peptidase activity"/>
    <property type="evidence" value="ECO:0007669"/>
    <property type="project" value="UniProtKB-UniRule"/>
</dbReference>
<dbReference type="PROSITE" id="PS51786">
    <property type="entry name" value="LON_PROTEOLYTIC"/>
    <property type="match status" value="1"/>
</dbReference>
<dbReference type="InterPro" id="IPR003111">
    <property type="entry name" value="Lon_prtase_N"/>
</dbReference>
<comment type="function">
    <text evidence="9">ATP-dependent serine protease that mediates the selective degradation of mutant and abnormal proteins as well as certain short-lived regulatory proteins. Required for cellular homeostasis and for survival from DNA damage and developmental changes induced by stress. Degrades polypeptides processively to yield small peptide fragments that are 5 to 10 amino acids long. Binds to DNA in a double-stranded, site-specific manner.</text>
</comment>
<evidence type="ECO:0000259" key="15">
    <source>
        <dbReference type="PROSITE" id="PS51786"/>
    </source>
</evidence>
<keyword evidence="5 9" id="KW-0378">Hydrolase</keyword>
<evidence type="ECO:0000256" key="7">
    <source>
        <dbReference type="ARBA" id="ARBA00022840"/>
    </source>
</evidence>
<dbReference type="Gene3D" id="1.20.58.1480">
    <property type="match status" value="1"/>
</dbReference>
<dbReference type="GO" id="GO:0016887">
    <property type="term" value="F:ATP hydrolysis activity"/>
    <property type="evidence" value="ECO:0007669"/>
    <property type="project" value="UniProtKB-UniRule"/>
</dbReference>
<gene>
    <name evidence="9 17" type="primary">lon</name>
    <name evidence="17" type="ORF">J2I47_22900</name>
</gene>
<dbReference type="Pfam" id="PF05362">
    <property type="entry name" value="Lon_C"/>
    <property type="match status" value="1"/>
</dbReference>
<keyword evidence="8 9" id="KW-0346">Stress response</keyword>
<evidence type="ECO:0000256" key="5">
    <source>
        <dbReference type="ARBA" id="ARBA00022801"/>
    </source>
</evidence>
<dbReference type="SMART" id="SM00464">
    <property type="entry name" value="LON"/>
    <property type="match status" value="1"/>
</dbReference>
<keyword evidence="7 9" id="KW-0067">ATP-binding</keyword>
<dbReference type="InterPro" id="IPR027065">
    <property type="entry name" value="Lon_Prtase"/>
</dbReference>
<reference evidence="17" key="1">
    <citation type="submission" date="2021-03" db="EMBL/GenBank/DDBJ databases">
        <title>Fibrella sp. HMF5335 genome sequencing and assembly.</title>
        <authorList>
            <person name="Kang H."/>
            <person name="Kim H."/>
            <person name="Bae S."/>
            <person name="Joh K."/>
        </authorList>
    </citation>
    <scope>NUCLEOTIDE SEQUENCE</scope>
    <source>
        <strain evidence="17">HMF5335</strain>
    </source>
</reference>
<evidence type="ECO:0000256" key="12">
    <source>
        <dbReference type="PIRSR" id="PIRSR001174-2"/>
    </source>
</evidence>
<dbReference type="InterPro" id="IPR014721">
    <property type="entry name" value="Ribsml_uS5_D2-typ_fold_subgr"/>
</dbReference>
<dbReference type="InterPro" id="IPR020568">
    <property type="entry name" value="Ribosomal_Su5_D2-typ_SF"/>
</dbReference>
<dbReference type="InterPro" id="IPR027417">
    <property type="entry name" value="P-loop_NTPase"/>
</dbReference>
<evidence type="ECO:0000256" key="11">
    <source>
        <dbReference type="PIRSR" id="PIRSR001174-1"/>
    </source>
</evidence>
<dbReference type="GO" id="GO:0004252">
    <property type="term" value="F:serine-type endopeptidase activity"/>
    <property type="evidence" value="ECO:0007669"/>
    <property type="project" value="UniProtKB-UniRule"/>
</dbReference>
<keyword evidence="18" id="KW-1185">Reference proteome</keyword>
<comment type="similarity">
    <text evidence="9 10 13 14">Belongs to the peptidase S16 family.</text>
</comment>
<evidence type="ECO:0000313" key="17">
    <source>
        <dbReference type="EMBL" id="MBO0939416.1"/>
    </source>
</evidence>
<feature type="binding site" evidence="9 12">
    <location>
        <begin position="425"/>
        <end position="432"/>
    </location>
    <ligand>
        <name>ATP</name>
        <dbReference type="ChEBI" id="CHEBI:30616"/>
    </ligand>
</feature>
<keyword evidence="3 9" id="KW-0645">Protease</keyword>
<comment type="catalytic activity">
    <reaction evidence="9 10 13">
        <text>Hydrolysis of proteins in presence of ATP.</text>
        <dbReference type="EC" id="3.4.21.53"/>
    </reaction>
</comment>
<dbReference type="RefSeq" id="WP_207366943.1">
    <property type="nucleotide sequence ID" value="NZ_JAFMYV010000014.1"/>
</dbReference>
<dbReference type="InterPro" id="IPR008269">
    <property type="entry name" value="Lon_proteolytic"/>
</dbReference>
<dbReference type="PROSITE" id="PS01046">
    <property type="entry name" value="LON_SER"/>
    <property type="match status" value="1"/>
</dbReference>